<sequence length="385" mass="43899">MTLITKKTIAKLHDVNQENCISIFIPTHRAGEKVLQEEDPLSLKNQLKDVRDKLARKGLNEDGINNITQPVQDLIDNSSFWREQSDGLAIFAADGFFESHTLPVHFQAFNYISNSFYLKPLMPMFVGDGSFYLLTLDRDNVKLYECMRHSFTEIDIEDLIPETKQDRVGFDYEEKNLQFRSGATGSGQTMYHGQEAATGKRKNEIKKYFRAINDGLATIFREETMPLLIAAQSPLFDIYKEVNTYANLMEENLTTDFSDTDIFEIHELAWERMEPVFDKVRKDHIAQFLDEQGKGTTSIGMGKILPAAINGQIEALFCENKADIFGIYKEENDLITVTEGEEDGTNISLMNMAAIKTFLKGGAVYLLEKEEMPNPNSRVNALYRY</sequence>
<accession>A0A4Q0XFM7</accession>
<reference evidence="1 2" key="1">
    <citation type="submission" date="2019-01" db="EMBL/GenBank/DDBJ databases">
        <title>Genome sequence of the Antarctic species Gelidibacter gilvus ACAM 158(T).</title>
        <authorList>
            <person name="Bowman J.P."/>
        </authorList>
    </citation>
    <scope>NUCLEOTIDE SEQUENCE [LARGE SCALE GENOMIC DNA]</scope>
    <source>
        <strain evidence="1 2">IC158</strain>
    </source>
</reference>
<gene>
    <name evidence="1" type="ORF">ESZ48_11530</name>
</gene>
<comment type="caution">
    <text evidence="1">The sequence shown here is derived from an EMBL/GenBank/DDBJ whole genome shotgun (WGS) entry which is preliminary data.</text>
</comment>
<evidence type="ECO:0000313" key="1">
    <source>
        <dbReference type="EMBL" id="RXJ49631.1"/>
    </source>
</evidence>
<dbReference type="AlphaFoldDB" id="A0A4Q0XFM7"/>
<dbReference type="EMBL" id="SDDZ01000006">
    <property type="protein sequence ID" value="RXJ49631.1"/>
    <property type="molecule type" value="Genomic_DNA"/>
</dbReference>
<evidence type="ECO:0000313" key="2">
    <source>
        <dbReference type="Proteomes" id="UP000289792"/>
    </source>
</evidence>
<dbReference type="Pfam" id="PF18849">
    <property type="entry name" value="baeRF_family7"/>
    <property type="match status" value="1"/>
</dbReference>
<protein>
    <submittedName>
        <fullName evidence="1">Uncharacterized protein</fullName>
    </submittedName>
</protein>
<name>A0A4Q0XFM7_9FLAO</name>
<dbReference type="RefSeq" id="WP_129017641.1">
    <property type="nucleotide sequence ID" value="NZ_SDDZ01000006.1"/>
</dbReference>
<proteinExistence type="predicted"/>
<keyword evidence="2" id="KW-1185">Reference proteome</keyword>
<dbReference type="Proteomes" id="UP000289792">
    <property type="component" value="Unassembled WGS sequence"/>
</dbReference>
<organism evidence="1 2">
    <name type="scientific">Gelidibacter gilvus</name>
    <dbReference type="NCBI Taxonomy" id="59602"/>
    <lineage>
        <taxon>Bacteria</taxon>
        <taxon>Pseudomonadati</taxon>
        <taxon>Bacteroidota</taxon>
        <taxon>Flavobacteriia</taxon>
        <taxon>Flavobacteriales</taxon>
        <taxon>Flavobacteriaceae</taxon>
        <taxon>Gelidibacter</taxon>
    </lineage>
</organism>
<dbReference type="OrthoDB" id="4393931at2"/>
<dbReference type="InterPro" id="IPR040837">
    <property type="entry name" value="Bact_RF_family7"/>
</dbReference>